<feature type="compositionally biased region" description="Basic and acidic residues" evidence="1">
    <location>
        <begin position="16"/>
        <end position="28"/>
    </location>
</feature>
<evidence type="ECO:0000256" key="2">
    <source>
        <dbReference type="SAM" id="Phobius"/>
    </source>
</evidence>
<feature type="transmembrane region" description="Helical" evidence="2">
    <location>
        <begin position="125"/>
        <end position="145"/>
    </location>
</feature>
<feature type="transmembrane region" description="Helical" evidence="2">
    <location>
        <begin position="171"/>
        <end position="190"/>
    </location>
</feature>
<reference evidence="3 4" key="1">
    <citation type="submission" date="2019-02" db="EMBL/GenBank/DDBJ databases">
        <title>Sequencing the genomes of 1000 actinobacteria strains.</title>
        <authorList>
            <person name="Klenk H.-P."/>
        </authorList>
    </citation>
    <scope>NUCLEOTIDE SEQUENCE [LARGE SCALE GENOMIC DNA]</scope>
    <source>
        <strain evidence="3 4">DSM 45162</strain>
    </source>
</reference>
<proteinExistence type="predicted"/>
<evidence type="ECO:0000313" key="4">
    <source>
        <dbReference type="Proteomes" id="UP000292564"/>
    </source>
</evidence>
<name>A0A4Q7ZJL1_9ACTN</name>
<dbReference type="RefSeq" id="WP_130509910.1">
    <property type="nucleotide sequence ID" value="NZ_SHKY01000001.1"/>
</dbReference>
<evidence type="ECO:0000313" key="3">
    <source>
        <dbReference type="EMBL" id="RZU51080.1"/>
    </source>
</evidence>
<evidence type="ECO:0000256" key="1">
    <source>
        <dbReference type="SAM" id="MobiDB-lite"/>
    </source>
</evidence>
<sequence>MMDLMPAGEQPSVVEFGHDDESGPERPRRRLADWAGGLAADRRLVPLAAALGGVALGASLISEWQVTAVDATVFGDGQVGTKPLSATVADLGAWGGGYLVGLFPLVTAVVLVLFGPRTGRRYARLVGLSTAGVLLALLAAATAHLRHASGVLGSVFTVQLGDDQLKLTYGRGIWCALFGVAAVMLALYLAGRHLEPGAEREPADGADEAAAPTVWSWRRPRDTDDEGPPEAPYGLTVTSAQPLPPESAERDESA</sequence>
<organism evidence="3 4">
    <name type="scientific">Krasilnikovia cinnamomea</name>
    <dbReference type="NCBI Taxonomy" id="349313"/>
    <lineage>
        <taxon>Bacteria</taxon>
        <taxon>Bacillati</taxon>
        <taxon>Actinomycetota</taxon>
        <taxon>Actinomycetes</taxon>
        <taxon>Micromonosporales</taxon>
        <taxon>Micromonosporaceae</taxon>
        <taxon>Krasilnikovia</taxon>
    </lineage>
</organism>
<dbReference type="OrthoDB" id="3296017at2"/>
<feature type="transmembrane region" description="Helical" evidence="2">
    <location>
        <begin position="91"/>
        <end position="113"/>
    </location>
</feature>
<gene>
    <name evidence="3" type="ORF">EV385_2879</name>
</gene>
<protein>
    <submittedName>
        <fullName evidence="3">Uncharacterized protein</fullName>
    </submittedName>
</protein>
<keyword evidence="2" id="KW-1133">Transmembrane helix</keyword>
<feature type="region of interest" description="Disordered" evidence="1">
    <location>
        <begin position="1"/>
        <end position="28"/>
    </location>
</feature>
<dbReference type="EMBL" id="SHKY01000001">
    <property type="protein sequence ID" value="RZU51080.1"/>
    <property type="molecule type" value="Genomic_DNA"/>
</dbReference>
<accession>A0A4Q7ZJL1</accession>
<feature type="region of interest" description="Disordered" evidence="1">
    <location>
        <begin position="198"/>
        <end position="254"/>
    </location>
</feature>
<dbReference type="Proteomes" id="UP000292564">
    <property type="component" value="Unassembled WGS sequence"/>
</dbReference>
<keyword evidence="2" id="KW-0812">Transmembrane</keyword>
<keyword evidence="2" id="KW-0472">Membrane</keyword>
<comment type="caution">
    <text evidence="3">The sequence shown here is derived from an EMBL/GenBank/DDBJ whole genome shotgun (WGS) entry which is preliminary data.</text>
</comment>
<dbReference type="AlphaFoldDB" id="A0A4Q7ZJL1"/>
<feature type="transmembrane region" description="Helical" evidence="2">
    <location>
        <begin position="44"/>
        <end position="62"/>
    </location>
</feature>
<keyword evidence="4" id="KW-1185">Reference proteome</keyword>